<feature type="transmembrane region" description="Helical" evidence="8">
    <location>
        <begin position="271"/>
        <end position="292"/>
    </location>
</feature>
<feature type="transmembrane region" description="Helical" evidence="8">
    <location>
        <begin position="182"/>
        <end position="205"/>
    </location>
</feature>
<keyword evidence="7 8" id="KW-0472">Membrane</keyword>
<gene>
    <name evidence="9" type="ORF">FF124_06310</name>
</gene>
<dbReference type="OrthoDB" id="9775735at2"/>
<dbReference type="InterPro" id="IPR000060">
    <property type="entry name" value="BCCT_transptr"/>
</dbReference>
<evidence type="ECO:0000313" key="10">
    <source>
        <dbReference type="Proteomes" id="UP000307874"/>
    </source>
</evidence>
<comment type="caution">
    <text evidence="9">The sequence shown here is derived from an EMBL/GenBank/DDBJ whole genome shotgun (WGS) entry which is preliminary data.</text>
</comment>
<comment type="similarity">
    <text evidence="2">Belongs to the BCCT transporter (TC 2.A.15) family.</text>
</comment>
<feature type="transmembrane region" description="Helical" evidence="8">
    <location>
        <begin position="388"/>
        <end position="411"/>
    </location>
</feature>
<name>A0A5C4JTP4_9HYPH</name>
<reference evidence="9 10" key="2">
    <citation type="submission" date="2019-06" db="EMBL/GenBank/DDBJ databases">
        <title>Martelella lutilitoris sp. nov., isolated from a tidal mudflat.</title>
        <authorList>
            <person name="Kim Y.-J."/>
        </authorList>
    </citation>
    <scope>NUCLEOTIDE SEQUENCE [LARGE SCALE GENOMIC DNA]</scope>
    <source>
        <strain evidence="9 10">GH2-6</strain>
    </source>
</reference>
<dbReference type="GO" id="GO:0022857">
    <property type="term" value="F:transmembrane transporter activity"/>
    <property type="evidence" value="ECO:0007669"/>
    <property type="project" value="InterPro"/>
</dbReference>
<organism evidence="9 10">
    <name type="scientific">Martelella lutilitoris</name>
    <dbReference type="NCBI Taxonomy" id="2583532"/>
    <lineage>
        <taxon>Bacteria</taxon>
        <taxon>Pseudomonadati</taxon>
        <taxon>Pseudomonadota</taxon>
        <taxon>Alphaproteobacteria</taxon>
        <taxon>Hyphomicrobiales</taxon>
        <taxon>Aurantimonadaceae</taxon>
        <taxon>Martelella</taxon>
    </lineage>
</organism>
<evidence type="ECO:0000313" key="9">
    <source>
        <dbReference type="EMBL" id="TNB48736.1"/>
    </source>
</evidence>
<keyword evidence="10" id="KW-1185">Reference proteome</keyword>
<comment type="subcellular location">
    <subcellularLocation>
        <location evidence="1">Cell membrane</location>
        <topology evidence="1">Multi-pass membrane protein</topology>
    </subcellularLocation>
</comment>
<evidence type="ECO:0000256" key="7">
    <source>
        <dbReference type="ARBA" id="ARBA00023136"/>
    </source>
</evidence>
<feature type="transmembrane region" description="Helical" evidence="8">
    <location>
        <begin position="225"/>
        <end position="251"/>
    </location>
</feature>
<dbReference type="Proteomes" id="UP000307874">
    <property type="component" value="Unassembled WGS sequence"/>
</dbReference>
<sequence>MTDTGIPEPEGETEIIETDYEIGQDNITTNIGPFGLDIHNPVFLISGLAVVAFVLATLAFQEEAATIFNGMRDWLTSTFDWFFLIAGNIFVLLGIFLIFSPYGKIRLGGAEATPDYTYTGWFAMLFAAGMGIGLMFYGVSEPISHFTSSVAENAGTAESWAPLGGAPGNPAEAKSLAMAATIFHWALHPWAIYAIVALALALFSYNKGLPLAMRSVFYPIFGDRVWGWTGHVIDVLAVLATLFGLATSLGIGAEQANAGLNHIFGLPVDDLSKVVLIIAITGIALGSVVAGMDAGVQRLSMINMALAGILLFFVIIVGPTLTILGSLFSNFFDYARYLPELANPFGRTDKNFLDGWTSFYWAWWISWSPFVGMFIARVSRGRTVREFITCVLIIPSLVSIVWMTVFGDTAIHEIIVNNYEALGNAPLDLKLFIMLEALPLATITSIIGIVLVIVFFVTSSDSGSIVIDTITAGGKVDAPVPQRVFWASFEGLVAIALLLGGGLTALQAMAVSTGFPFTIVLLLACFAIIKGLRSEPR</sequence>
<proteinExistence type="inferred from homology"/>
<dbReference type="EMBL" id="VCLB01000003">
    <property type="protein sequence ID" value="TNB48736.1"/>
    <property type="molecule type" value="Genomic_DNA"/>
</dbReference>
<keyword evidence="4" id="KW-1003">Cell membrane</keyword>
<dbReference type="AlphaFoldDB" id="A0A5C4JTP4"/>
<accession>A0A5C4JTP4</accession>
<feature type="transmembrane region" description="Helical" evidence="8">
    <location>
        <begin position="304"/>
        <end position="328"/>
    </location>
</feature>
<dbReference type="PANTHER" id="PTHR30047">
    <property type="entry name" value="HIGH-AFFINITY CHOLINE TRANSPORT PROTEIN-RELATED"/>
    <property type="match status" value="1"/>
</dbReference>
<feature type="transmembrane region" description="Helical" evidence="8">
    <location>
        <begin position="42"/>
        <end position="61"/>
    </location>
</feature>
<feature type="transmembrane region" description="Helical" evidence="8">
    <location>
        <begin position="509"/>
        <end position="529"/>
    </location>
</feature>
<dbReference type="GO" id="GO:0005886">
    <property type="term" value="C:plasma membrane"/>
    <property type="evidence" value="ECO:0007669"/>
    <property type="project" value="UniProtKB-SubCell"/>
</dbReference>
<evidence type="ECO:0000256" key="5">
    <source>
        <dbReference type="ARBA" id="ARBA00022692"/>
    </source>
</evidence>
<evidence type="ECO:0000256" key="6">
    <source>
        <dbReference type="ARBA" id="ARBA00022989"/>
    </source>
</evidence>
<feature type="transmembrane region" description="Helical" evidence="8">
    <location>
        <begin position="120"/>
        <end position="139"/>
    </location>
</feature>
<dbReference type="PANTHER" id="PTHR30047:SF7">
    <property type="entry name" value="HIGH-AFFINITY CHOLINE TRANSPORT PROTEIN"/>
    <property type="match status" value="1"/>
</dbReference>
<dbReference type="RefSeq" id="WP_138747640.1">
    <property type="nucleotide sequence ID" value="NZ_VCLB01000003.1"/>
</dbReference>
<protein>
    <submittedName>
        <fullName evidence="9">BCCT family transporter</fullName>
    </submittedName>
</protein>
<dbReference type="Pfam" id="PF02028">
    <property type="entry name" value="BCCT"/>
    <property type="match status" value="1"/>
</dbReference>
<evidence type="ECO:0000256" key="1">
    <source>
        <dbReference type="ARBA" id="ARBA00004651"/>
    </source>
</evidence>
<feature type="transmembrane region" description="Helical" evidence="8">
    <location>
        <begin position="484"/>
        <end position="503"/>
    </location>
</feature>
<feature type="transmembrane region" description="Helical" evidence="8">
    <location>
        <begin position="431"/>
        <end position="457"/>
    </location>
</feature>
<feature type="transmembrane region" description="Helical" evidence="8">
    <location>
        <begin position="81"/>
        <end position="99"/>
    </location>
</feature>
<evidence type="ECO:0000256" key="8">
    <source>
        <dbReference type="SAM" id="Phobius"/>
    </source>
</evidence>
<keyword evidence="6 8" id="KW-1133">Transmembrane helix</keyword>
<evidence type="ECO:0000256" key="4">
    <source>
        <dbReference type="ARBA" id="ARBA00022475"/>
    </source>
</evidence>
<keyword evidence="5 8" id="KW-0812">Transmembrane</keyword>
<evidence type="ECO:0000256" key="3">
    <source>
        <dbReference type="ARBA" id="ARBA00022448"/>
    </source>
</evidence>
<reference evidence="9 10" key="1">
    <citation type="submission" date="2019-05" db="EMBL/GenBank/DDBJ databases">
        <authorList>
            <person name="Lee S.D."/>
        </authorList>
    </citation>
    <scope>NUCLEOTIDE SEQUENCE [LARGE SCALE GENOMIC DNA]</scope>
    <source>
        <strain evidence="9 10">GH2-6</strain>
    </source>
</reference>
<dbReference type="NCBIfam" id="TIGR00842">
    <property type="entry name" value="bcct"/>
    <property type="match status" value="1"/>
</dbReference>
<evidence type="ECO:0000256" key="2">
    <source>
        <dbReference type="ARBA" id="ARBA00005658"/>
    </source>
</evidence>
<keyword evidence="3" id="KW-0813">Transport</keyword>